<dbReference type="Proteomes" id="UP000069030">
    <property type="component" value="Chromosome"/>
</dbReference>
<protein>
    <submittedName>
        <fullName evidence="2">Uncharacterized protein</fullName>
    </submittedName>
</protein>
<dbReference type="RefSeq" id="WP_006257841.1">
    <property type="nucleotide sequence ID" value="NZ_BCMQ01000002.1"/>
</dbReference>
<reference evidence="2 3" key="1">
    <citation type="journal article" date="2016" name="J. Zhejiang Univ. Sci. B">
        <title>Antibiotic resistance mechanisms of Myroides sp.</title>
        <authorList>
            <person name="Hu S."/>
            <person name="Yuan S."/>
            <person name="Qu H."/>
            <person name="Jiang T."/>
            <person name="Zhou Y."/>
            <person name="Wang M."/>
            <person name="Ming D."/>
        </authorList>
    </citation>
    <scope>NUCLEOTIDE SEQUENCE [LARGE SCALE GENOMIC DNA]</scope>
    <source>
        <strain evidence="2 3">PR63039</strain>
    </source>
</reference>
<name>A0A0S7E9A1_9FLAO</name>
<dbReference type="InterPro" id="IPR007607">
    <property type="entry name" value="BacA/B"/>
</dbReference>
<gene>
    <name evidence="2" type="ORF">AS202_05910</name>
</gene>
<sequence>MFQKTKNDGSIDHLGKTNRIIEATIIKGDIEAVTDLRLDGVLHGNLKVKGRVVVGPQAQIIGNVECENADIEGLVEGVLKVKDLLHIKETAEVKGDLLVGRLSVVPGAKIQVKCDMAIAGNGEQGSGKKGK</sequence>
<dbReference type="AlphaFoldDB" id="A0A0S7E9A1"/>
<accession>A0A0S7E9A1</accession>
<dbReference type="KEGG" id="mod:AS202_05910"/>
<dbReference type="eggNOG" id="COG1664">
    <property type="taxonomic scope" value="Bacteria"/>
</dbReference>
<proteinExistence type="inferred from homology"/>
<evidence type="ECO:0000256" key="1">
    <source>
        <dbReference type="ARBA" id="ARBA00044755"/>
    </source>
</evidence>
<evidence type="ECO:0000313" key="2">
    <source>
        <dbReference type="EMBL" id="ALU25695.1"/>
    </source>
</evidence>
<dbReference type="PANTHER" id="PTHR35024">
    <property type="entry name" value="HYPOTHETICAL CYTOSOLIC PROTEIN"/>
    <property type="match status" value="1"/>
</dbReference>
<comment type="similarity">
    <text evidence="1">Belongs to the bactofilin family.</text>
</comment>
<evidence type="ECO:0000313" key="3">
    <source>
        <dbReference type="Proteomes" id="UP000069030"/>
    </source>
</evidence>
<dbReference type="EMBL" id="CP013690">
    <property type="protein sequence ID" value="ALU25695.1"/>
    <property type="molecule type" value="Genomic_DNA"/>
</dbReference>
<organism evidence="2 3">
    <name type="scientific">Myroides odoratimimus</name>
    <dbReference type="NCBI Taxonomy" id="76832"/>
    <lineage>
        <taxon>Bacteria</taxon>
        <taxon>Pseudomonadati</taxon>
        <taxon>Bacteroidota</taxon>
        <taxon>Flavobacteriia</taxon>
        <taxon>Flavobacteriales</taxon>
        <taxon>Flavobacteriaceae</taxon>
        <taxon>Myroides</taxon>
    </lineage>
</organism>
<dbReference type="PANTHER" id="PTHR35024:SF4">
    <property type="entry name" value="POLYMER-FORMING CYTOSKELETAL PROTEIN"/>
    <property type="match status" value="1"/>
</dbReference>
<dbReference type="Pfam" id="PF04519">
    <property type="entry name" value="Bactofilin"/>
    <property type="match status" value="1"/>
</dbReference>